<name>A0A2C9D3X6_9HYPH</name>
<dbReference type="Proteomes" id="UP000223606">
    <property type="component" value="Chromosome 1"/>
</dbReference>
<sequence>MAISAPQMRAARGLLNWSVEDLASRSRVEITQISAFEATGDYPGTEIMASLRSTLESAGVAFIDSDQLGSGVRFLQPAGVADVGLRPDQLNSSNDG</sequence>
<evidence type="ECO:0000313" key="1">
    <source>
        <dbReference type="EMBL" id="SON55027.1"/>
    </source>
</evidence>
<dbReference type="Gene3D" id="1.10.260.40">
    <property type="entry name" value="lambda repressor-like DNA-binding domains"/>
    <property type="match status" value="1"/>
</dbReference>
<dbReference type="EMBL" id="LT960614">
    <property type="protein sequence ID" value="SON55027.1"/>
    <property type="molecule type" value="Genomic_DNA"/>
</dbReference>
<dbReference type="InterPro" id="IPR010982">
    <property type="entry name" value="Lambda_DNA-bd_dom_sf"/>
</dbReference>
<evidence type="ECO:0000313" key="2">
    <source>
        <dbReference type="Proteomes" id="UP000223606"/>
    </source>
</evidence>
<dbReference type="AlphaFoldDB" id="A0A2C9D3X6"/>
<reference evidence="2" key="1">
    <citation type="submission" date="2017-09" db="EMBL/GenBank/DDBJ databases">
        <title>Genome sequence of Nannocystis excedens DSM 71.</title>
        <authorList>
            <person name="Blom J."/>
        </authorList>
    </citation>
    <scope>NUCLEOTIDE SEQUENCE [LARGE SCALE GENOMIC DNA]</scope>
    <source>
        <strain evidence="2">type strain: E19</strain>
    </source>
</reference>
<dbReference type="GO" id="GO:0003677">
    <property type="term" value="F:DNA binding"/>
    <property type="evidence" value="ECO:0007669"/>
    <property type="project" value="InterPro"/>
</dbReference>
<dbReference type="KEGG" id="hdi:HDIA_1486"/>
<proteinExistence type="predicted"/>
<protein>
    <recommendedName>
        <fullName evidence="3">HTH cro/C1-type domain-containing protein</fullName>
    </recommendedName>
</protein>
<dbReference type="SUPFAM" id="SSF47413">
    <property type="entry name" value="lambda repressor-like DNA-binding domains"/>
    <property type="match status" value="1"/>
</dbReference>
<organism evidence="1 2">
    <name type="scientific">Hartmannibacter diazotrophicus</name>
    <dbReference type="NCBI Taxonomy" id="1482074"/>
    <lineage>
        <taxon>Bacteria</taxon>
        <taxon>Pseudomonadati</taxon>
        <taxon>Pseudomonadota</taxon>
        <taxon>Alphaproteobacteria</taxon>
        <taxon>Hyphomicrobiales</taxon>
        <taxon>Pleomorphomonadaceae</taxon>
        <taxon>Hartmannibacter</taxon>
    </lineage>
</organism>
<gene>
    <name evidence="1" type="ORF">HDIA_1486</name>
</gene>
<keyword evidence="2" id="KW-1185">Reference proteome</keyword>
<accession>A0A2C9D3X6</accession>
<evidence type="ECO:0008006" key="3">
    <source>
        <dbReference type="Google" id="ProtNLM"/>
    </source>
</evidence>